<keyword evidence="1" id="KW-0812">Transmembrane</keyword>
<gene>
    <name evidence="2" type="ORF">Aau02nite_82190</name>
</gene>
<dbReference type="Proteomes" id="UP000681340">
    <property type="component" value="Unassembled WGS sequence"/>
</dbReference>
<evidence type="ECO:0000313" key="2">
    <source>
        <dbReference type="EMBL" id="GIM78713.1"/>
    </source>
</evidence>
<dbReference type="AlphaFoldDB" id="A0A919SX38"/>
<feature type="transmembrane region" description="Helical" evidence="1">
    <location>
        <begin position="7"/>
        <end position="26"/>
    </location>
</feature>
<keyword evidence="1" id="KW-1133">Transmembrane helix</keyword>
<comment type="caution">
    <text evidence="2">The sequence shown here is derived from an EMBL/GenBank/DDBJ whole genome shotgun (WGS) entry which is preliminary data.</text>
</comment>
<dbReference type="RefSeq" id="WP_212994022.1">
    <property type="nucleotide sequence ID" value="NZ_BAABEA010000002.1"/>
</dbReference>
<sequence>MRKQWIRWLPFVAVTAQAVLYLTGVLTLNQAAILLLVIEGLLATVIVGEALLLIRAYRRAHRGGAGRADAFGSALEAVLPAPIAFLVRQEFRILAALVNGLRRRRDVAAGDCVLTYEARLRGVLGIMVGIAVFELAIVEFLVPWTWLRWVLLVLGAYGVVWVLGLGASAYTRPHLVDAERVRLRMTIFTDITVPLAGPAVFAPAGINSHERGVEVGDGRLAVSVLGATNMSLTLAEPVEVDCGRAGRHTVRIVRFYVDDPSRAAARLRGLVRPGAQHQDP</sequence>
<dbReference type="EMBL" id="BOQL01000077">
    <property type="protein sequence ID" value="GIM78713.1"/>
    <property type="molecule type" value="Genomic_DNA"/>
</dbReference>
<feature type="transmembrane region" description="Helical" evidence="1">
    <location>
        <begin position="123"/>
        <end position="143"/>
    </location>
</feature>
<accession>A0A919SX38</accession>
<evidence type="ECO:0000256" key="1">
    <source>
        <dbReference type="SAM" id="Phobius"/>
    </source>
</evidence>
<feature type="transmembrane region" description="Helical" evidence="1">
    <location>
        <begin position="149"/>
        <end position="170"/>
    </location>
</feature>
<name>A0A919SX38_9ACTN</name>
<proteinExistence type="predicted"/>
<evidence type="ECO:0000313" key="3">
    <source>
        <dbReference type="Proteomes" id="UP000681340"/>
    </source>
</evidence>
<organism evidence="2 3">
    <name type="scientific">Actinoplanes auranticolor</name>
    <dbReference type="NCBI Taxonomy" id="47988"/>
    <lineage>
        <taxon>Bacteria</taxon>
        <taxon>Bacillati</taxon>
        <taxon>Actinomycetota</taxon>
        <taxon>Actinomycetes</taxon>
        <taxon>Micromonosporales</taxon>
        <taxon>Micromonosporaceae</taxon>
        <taxon>Actinoplanes</taxon>
    </lineage>
</organism>
<reference evidence="2" key="1">
    <citation type="submission" date="2021-03" db="EMBL/GenBank/DDBJ databases">
        <title>Whole genome shotgun sequence of Actinoplanes auranticolor NBRC 12245.</title>
        <authorList>
            <person name="Komaki H."/>
            <person name="Tamura T."/>
        </authorList>
    </citation>
    <scope>NUCLEOTIDE SEQUENCE</scope>
    <source>
        <strain evidence="2">NBRC 12245</strain>
    </source>
</reference>
<protein>
    <submittedName>
        <fullName evidence="2">Uncharacterized protein</fullName>
    </submittedName>
</protein>
<feature type="transmembrane region" description="Helical" evidence="1">
    <location>
        <begin position="32"/>
        <end position="54"/>
    </location>
</feature>
<keyword evidence="1" id="KW-0472">Membrane</keyword>
<keyword evidence="3" id="KW-1185">Reference proteome</keyword>